<comment type="caution">
    <text evidence="1">The sequence shown here is derived from an EMBL/GenBank/DDBJ whole genome shotgun (WGS) entry which is preliminary data.</text>
</comment>
<dbReference type="Pfam" id="PF06348">
    <property type="entry name" value="DUF1059"/>
    <property type="match status" value="1"/>
</dbReference>
<dbReference type="AlphaFoldDB" id="A0A1F5EIZ4"/>
<protein>
    <recommendedName>
        <fullName evidence="3">DUF1059 domain-containing protein</fullName>
    </recommendedName>
</protein>
<organism evidence="1 2">
    <name type="scientific">Candidatus Campbellbacteria bacterium RIFOXYC2_FULL_35_25</name>
    <dbReference type="NCBI Taxonomy" id="1797582"/>
    <lineage>
        <taxon>Bacteria</taxon>
        <taxon>Candidatus Campbelliibacteriota</taxon>
    </lineage>
</organism>
<evidence type="ECO:0000313" key="2">
    <source>
        <dbReference type="Proteomes" id="UP000179003"/>
    </source>
</evidence>
<gene>
    <name evidence="1" type="ORF">A2442_01140</name>
</gene>
<name>A0A1F5EIZ4_9BACT</name>
<dbReference type="STRING" id="1797582.A2442_01140"/>
<sequence length="77" mass="8629">MSENKELKEAFKLTCHDVGVDCDVEFIGKDFEEIMKKASVHAAAEHNLPIIPPNIMKKCALALRGIYLDENGNEVKK</sequence>
<dbReference type="EMBL" id="MFAE01000006">
    <property type="protein sequence ID" value="OGD67351.1"/>
    <property type="molecule type" value="Genomic_DNA"/>
</dbReference>
<reference evidence="1 2" key="1">
    <citation type="journal article" date="2016" name="Nat. Commun.">
        <title>Thousands of microbial genomes shed light on interconnected biogeochemical processes in an aquifer system.</title>
        <authorList>
            <person name="Anantharaman K."/>
            <person name="Brown C.T."/>
            <person name="Hug L.A."/>
            <person name="Sharon I."/>
            <person name="Castelle C.J."/>
            <person name="Probst A.J."/>
            <person name="Thomas B.C."/>
            <person name="Singh A."/>
            <person name="Wilkins M.J."/>
            <person name="Karaoz U."/>
            <person name="Brodie E.L."/>
            <person name="Williams K.H."/>
            <person name="Hubbard S.S."/>
            <person name="Banfield J.F."/>
        </authorList>
    </citation>
    <scope>NUCLEOTIDE SEQUENCE [LARGE SCALE GENOMIC DNA]</scope>
</reference>
<accession>A0A1F5EIZ4</accession>
<evidence type="ECO:0000313" key="1">
    <source>
        <dbReference type="EMBL" id="OGD67351.1"/>
    </source>
</evidence>
<dbReference type="Proteomes" id="UP000179003">
    <property type="component" value="Unassembled WGS sequence"/>
</dbReference>
<evidence type="ECO:0008006" key="3">
    <source>
        <dbReference type="Google" id="ProtNLM"/>
    </source>
</evidence>
<dbReference type="InterPro" id="IPR009409">
    <property type="entry name" value="DUF1059"/>
</dbReference>
<proteinExistence type="predicted"/>